<dbReference type="Pfam" id="PF22691">
    <property type="entry name" value="Thiolase_C_1"/>
    <property type="match status" value="1"/>
</dbReference>
<dbReference type="Gene3D" id="3.40.47.10">
    <property type="match status" value="1"/>
</dbReference>
<dbReference type="InterPro" id="IPR020616">
    <property type="entry name" value="Thiolase_N"/>
</dbReference>
<dbReference type="OrthoDB" id="9785768at2"/>
<dbReference type="PANTHER" id="PTHR42870">
    <property type="entry name" value="ACETYL-COA C-ACETYLTRANSFERASE"/>
    <property type="match status" value="1"/>
</dbReference>
<dbReference type="InterPro" id="IPR055140">
    <property type="entry name" value="Thiolase_C_2"/>
</dbReference>
<dbReference type="GO" id="GO:0008289">
    <property type="term" value="F:lipid binding"/>
    <property type="evidence" value="ECO:0007669"/>
    <property type="project" value="UniProtKB-KW"/>
</dbReference>
<evidence type="ECO:0000256" key="2">
    <source>
        <dbReference type="ARBA" id="ARBA00022448"/>
    </source>
</evidence>
<dbReference type="Pfam" id="PF00108">
    <property type="entry name" value="Thiolase_N"/>
    <property type="match status" value="1"/>
</dbReference>
<keyword evidence="4" id="KW-0445">Lipid transport</keyword>
<gene>
    <name evidence="9" type="ORF">D9V41_00260</name>
</gene>
<evidence type="ECO:0000259" key="7">
    <source>
        <dbReference type="Pfam" id="PF00108"/>
    </source>
</evidence>
<evidence type="ECO:0000313" key="9">
    <source>
        <dbReference type="EMBL" id="RLV57586.1"/>
    </source>
</evidence>
<dbReference type="CDD" id="cd00829">
    <property type="entry name" value="SCP-x_thiolase"/>
    <property type="match status" value="1"/>
</dbReference>
<dbReference type="PIRSF" id="PIRSF000429">
    <property type="entry name" value="Ac-CoA_Ac_transf"/>
    <property type="match status" value="1"/>
</dbReference>
<feature type="domain" description="Thiolase N-terminal" evidence="7">
    <location>
        <begin position="4"/>
        <end position="203"/>
    </location>
</feature>
<reference evidence="9 10" key="1">
    <citation type="submission" date="2018-10" db="EMBL/GenBank/DDBJ databases">
        <title>Aeromicrobium sp. 9W16Y-2 whole genome shotgun sequence.</title>
        <authorList>
            <person name="Li F."/>
        </authorList>
    </citation>
    <scope>NUCLEOTIDE SEQUENCE [LARGE SCALE GENOMIC DNA]</scope>
    <source>
        <strain evidence="9 10">9W16Y-2</strain>
    </source>
</reference>
<accession>A0A3L8PQC0</accession>
<dbReference type="GO" id="GO:0006869">
    <property type="term" value="P:lipid transport"/>
    <property type="evidence" value="ECO:0007669"/>
    <property type="project" value="UniProtKB-KW"/>
</dbReference>
<dbReference type="InterPro" id="IPR002155">
    <property type="entry name" value="Thiolase"/>
</dbReference>
<dbReference type="EC" id="2.3.1.176" evidence="1"/>
<evidence type="ECO:0000256" key="6">
    <source>
        <dbReference type="ARBA" id="ARBA00032316"/>
    </source>
</evidence>
<dbReference type="GO" id="GO:0016747">
    <property type="term" value="F:acyltransferase activity, transferring groups other than amino-acyl groups"/>
    <property type="evidence" value="ECO:0007669"/>
    <property type="project" value="InterPro"/>
</dbReference>
<comment type="caution">
    <text evidence="9">The sequence shown here is derived from an EMBL/GenBank/DDBJ whole genome shotgun (WGS) entry which is preliminary data.</text>
</comment>
<protein>
    <recommendedName>
        <fullName evidence="1">propanoyl-CoA C-acyltransferase</fullName>
        <ecNumber evidence="1">2.3.1.176</ecNumber>
    </recommendedName>
    <alternativeName>
        <fullName evidence="6">Propanoyl-CoA C-acyltransferase</fullName>
    </alternativeName>
</protein>
<evidence type="ECO:0000256" key="4">
    <source>
        <dbReference type="ARBA" id="ARBA00023055"/>
    </source>
</evidence>
<evidence type="ECO:0000313" key="10">
    <source>
        <dbReference type="Proteomes" id="UP000282515"/>
    </source>
</evidence>
<evidence type="ECO:0000259" key="8">
    <source>
        <dbReference type="Pfam" id="PF22691"/>
    </source>
</evidence>
<keyword evidence="5" id="KW-0446">Lipid-binding</keyword>
<sequence>MIKMGKHRESSYSGLAAPAALGALRDAGITKDDVGAVFCGHAFGGMLTGQRIVKELGIGDVPVTNVDNACSGGATAVHLAVRAIEDGHCDIALVIGVDKLTQFGGGTLPLVQEDPEVQNGIVMPAVYAMRARRFLHERDAKVEDLAAVSVKARRHGAANPYAQFQSEVTVEQVLDSRPIADPLTLMQCCPTGDGAAAVVLMSERERKRRGAQGMRAAASVLHSGQFEAGFRDMLRPEISYHSARDAYEAAGFGPEDLDVVELHDAFTIAELVYYEALGLCEPGESVGLLRDGRTTYGGDVVVNPSGGLLSKGHPVGASGVAQVVEVLWHLTDRAGARQVGDAQRALTHVTGGGIAGLDHGACTIHLFERTA</sequence>
<keyword evidence="3" id="KW-0808">Transferase</keyword>
<keyword evidence="10" id="KW-1185">Reference proteome</keyword>
<keyword evidence="2" id="KW-0813">Transport</keyword>
<dbReference type="Proteomes" id="UP000282515">
    <property type="component" value="Unassembled WGS sequence"/>
</dbReference>
<feature type="domain" description="Thiolase C-terminal" evidence="8">
    <location>
        <begin position="240"/>
        <end position="354"/>
    </location>
</feature>
<name>A0A3L8PQC0_9ACTN</name>
<dbReference type="InterPro" id="IPR020613">
    <property type="entry name" value="Thiolase_CS"/>
</dbReference>
<dbReference type="InterPro" id="IPR016039">
    <property type="entry name" value="Thiolase-like"/>
</dbReference>
<evidence type="ECO:0000256" key="3">
    <source>
        <dbReference type="ARBA" id="ARBA00022679"/>
    </source>
</evidence>
<dbReference type="SUPFAM" id="SSF53901">
    <property type="entry name" value="Thiolase-like"/>
    <property type="match status" value="1"/>
</dbReference>
<dbReference type="PANTHER" id="PTHR42870:SF1">
    <property type="entry name" value="NON-SPECIFIC LIPID-TRANSFER PROTEIN-LIKE 2"/>
    <property type="match status" value="1"/>
</dbReference>
<dbReference type="PROSITE" id="PS00737">
    <property type="entry name" value="THIOLASE_2"/>
    <property type="match status" value="1"/>
</dbReference>
<evidence type="ECO:0000256" key="5">
    <source>
        <dbReference type="ARBA" id="ARBA00023121"/>
    </source>
</evidence>
<proteinExistence type="predicted"/>
<dbReference type="AlphaFoldDB" id="A0A3L8PQC0"/>
<evidence type="ECO:0000256" key="1">
    <source>
        <dbReference type="ARBA" id="ARBA00012352"/>
    </source>
</evidence>
<dbReference type="EMBL" id="RDBF01000001">
    <property type="protein sequence ID" value="RLV57586.1"/>
    <property type="molecule type" value="Genomic_DNA"/>
</dbReference>
<organism evidence="9 10">
    <name type="scientific">Aeromicrobium phragmitis</name>
    <dbReference type="NCBI Taxonomy" id="2478914"/>
    <lineage>
        <taxon>Bacteria</taxon>
        <taxon>Bacillati</taxon>
        <taxon>Actinomycetota</taxon>
        <taxon>Actinomycetes</taxon>
        <taxon>Propionibacteriales</taxon>
        <taxon>Nocardioidaceae</taxon>
        <taxon>Aeromicrobium</taxon>
    </lineage>
</organism>